<dbReference type="STRING" id="29170.A0A368GHT1"/>
<keyword evidence="2" id="KW-1185">Reference proteome</keyword>
<dbReference type="AlphaFoldDB" id="A0A368GHT1"/>
<accession>A0A368GHT1</accession>
<gene>
    <name evidence="1" type="ORF">ANCCAN_10048</name>
</gene>
<dbReference type="OrthoDB" id="428658at2759"/>
<evidence type="ECO:0000313" key="1">
    <source>
        <dbReference type="EMBL" id="RCN43933.1"/>
    </source>
</evidence>
<dbReference type="EMBL" id="JOJR01000142">
    <property type="protein sequence ID" value="RCN43933.1"/>
    <property type="molecule type" value="Genomic_DNA"/>
</dbReference>
<evidence type="ECO:0000313" key="2">
    <source>
        <dbReference type="Proteomes" id="UP000252519"/>
    </source>
</evidence>
<sequence length="119" mass="13249">MVGFGRFTAQHNTSGRFLIIPKPYGVSCVGEPQKEGGVFENSVYNREDSDVIPMKKLADRSVTISECIPGLARVFNELGLTFCTGLERTTKTKLPWRVAFIIRGSSMLHLCQLRSRNAV</sequence>
<proteinExistence type="predicted"/>
<protein>
    <submittedName>
        <fullName evidence="1">Uncharacterized protein</fullName>
    </submittedName>
</protein>
<dbReference type="Proteomes" id="UP000252519">
    <property type="component" value="Unassembled WGS sequence"/>
</dbReference>
<name>A0A368GHT1_ANCCA</name>
<comment type="caution">
    <text evidence="1">The sequence shown here is derived from an EMBL/GenBank/DDBJ whole genome shotgun (WGS) entry which is preliminary data.</text>
</comment>
<organism evidence="1 2">
    <name type="scientific">Ancylostoma caninum</name>
    <name type="common">Dog hookworm</name>
    <dbReference type="NCBI Taxonomy" id="29170"/>
    <lineage>
        <taxon>Eukaryota</taxon>
        <taxon>Metazoa</taxon>
        <taxon>Ecdysozoa</taxon>
        <taxon>Nematoda</taxon>
        <taxon>Chromadorea</taxon>
        <taxon>Rhabditida</taxon>
        <taxon>Rhabditina</taxon>
        <taxon>Rhabditomorpha</taxon>
        <taxon>Strongyloidea</taxon>
        <taxon>Ancylostomatidae</taxon>
        <taxon>Ancylostomatinae</taxon>
        <taxon>Ancylostoma</taxon>
    </lineage>
</organism>
<reference evidence="1 2" key="1">
    <citation type="submission" date="2014-10" db="EMBL/GenBank/DDBJ databases">
        <title>Draft genome of the hookworm Ancylostoma caninum.</title>
        <authorList>
            <person name="Mitreva M."/>
        </authorList>
    </citation>
    <scope>NUCLEOTIDE SEQUENCE [LARGE SCALE GENOMIC DNA]</scope>
    <source>
        <strain evidence="1 2">Baltimore</strain>
    </source>
</reference>